<dbReference type="InterPro" id="IPR005828">
    <property type="entry name" value="MFS_sugar_transport-like"/>
</dbReference>
<keyword evidence="3 6" id="KW-0812">Transmembrane</keyword>
<evidence type="ECO:0000259" key="7">
    <source>
        <dbReference type="PROSITE" id="PS50850"/>
    </source>
</evidence>
<evidence type="ECO:0000313" key="8">
    <source>
        <dbReference type="EMBL" id="PKY98777.1"/>
    </source>
</evidence>
<dbReference type="GeneID" id="81708308"/>
<feature type="transmembrane region" description="Helical" evidence="6">
    <location>
        <begin position="354"/>
        <end position="375"/>
    </location>
</feature>
<feature type="domain" description="Major facilitator superfamily (MFS) profile" evidence="7">
    <location>
        <begin position="1"/>
        <end position="446"/>
    </location>
</feature>
<dbReference type="RefSeq" id="WP_006548486.1">
    <property type="nucleotide sequence ID" value="NZ_CP136961.1"/>
</dbReference>
<feature type="transmembrane region" description="Helical" evidence="6">
    <location>
        <begin position="146"/>
        <end position="164"/>
    </location>
</feature>
<evidence type="ECO:0000256" key="4">
    <source>
        <dbReference type="ARBA" id="ARBA00022989"/>
    </source>
</evidence>
<comment type="similarity">
    <text evidence="2">Belongs to the major facilitator superfamily. Sugar transporter (TC 2.A.1.1) family.</text>
</comment>
<feature type="transmembrane region" description="Helical" evidence="6">
    <location>
        <begin position="86"/>
        <end position="108"/>
    </location>
</feature>
<accession>A0A2I1KT56</accession>
<evidence type="ECO:0000256" key="2">
    <source>
        <dbReference type="ARBA" id="ARBA00010992"/>
    </source>
</evidence>
<feature type="transmembrane region" description="Helical" evidence="6">
    <location>
        <begin position="12"/>
        <end position="34"/>
    </location>
</feature>
<evidence type="ECO:0000313" key="9">
    <source>
        <dbReference type="Proteomes" id="UP000234778"/>
    </source>
</evidence>
<dbReference type="PROSITE" id="PS00217">
    <property type="entry name" value="SUGAR_TRANSPORT_2"/>
    <property type="match status" value="1"/>
</dbReference>
<proteinExistence type="inferred from homology"/>
<organism evidence="8 9">
    <name type="scientific">Actinomyces urogenitalis</name>
    <dbReference type="NCBI Taxonomy" id="103621"/>
    <lineage>
        <taxon>Bacteria</taxon>
        <taxon>Bacillati</taxon>
        <taxon>Actinomycetota</taxon>
        <taxon>Actinomycetes</taxon>
        <taxon>Actinomycetales</taxon>
        <taxon>Actinomycetaceae</taxon>
        <taxon>Actinomyces</taxon>
    </lineage>
</organism>
<keyword evidence="4 6" id="KW-1133">Transmembrane helix</keyword>
<dbReference type="PROSITE" id="PS50850">
    <property type="entry name" value="MFS"/>
    <property type="match status" value="1"/>
</dbReference>
<feature type="transmembrane region" description="Helical" evidence="6">
    <location>
        <begin position="323"/>
        <end position="348"/>
    </location>
</feature>
<dbReference type="InterPro" id="IPR036259">
    <property type="entry name" value="MFS_trans_sf"/>
</dbReference>
<comment type="subcellular location">
    <subcellularLocation>
        <location evidence="1">Cell membrane</location>
        <topology evidence="1">Multi-pass membrane protein</topology>
    </subcellularLocation>
</comment>
<evidence type="ECO:0000256" key="3">
    <source>
        <dbReference type="ARBA" id="ARBA00022692"/>
    </source>
</evidence>
<dbReference type="Gene3D" id="1.20.1250.20">
    <property type="entry name" value="MFS general substrate transporter like domains"/>
    <property type="match status" value="1"/>
</dbReference>
<dbReference type="GO" id="GO:0005351">
    <property type="term" value="F:carbohydrate:proton symporter activity"/>
    <property type="evidence" value="ECO:0007669"/>
    <property type="project" value="TreeGrafter"/>
</dbReference>
<reference evidence="8 9" key="1">
    <citation type="submission" date="2017-12" db="EMBL/GenBank/DDBJ databases">
        <title>Phylogenetic diversity of female urinary microbiome.</title>
        <authorList>
            <person name="Thomas-White K."/>
            <person name="Wolfe A.J."/>
        </authorList>
    </citation>
    <scope>NUCLEOTIDE SEQUENCE [LARGE SCALE GENOMIC DNA]</scope>
    <source>
        <strain evidence="8 9">UMB0319</strain>
    </source>
</reference>
<dbReference type="Pfam" id="PF00083">
    <property type="entry name" value="Sugar_tr"/>
    <property type="match status" value="1"/>
</dbReference>
<dbReference type="PANTHER" id="PTHR48022:SF2">
    <property type="entry name" value="PLASTIDIC GLUCOSE TRANSPORTER 4"/>
    <property type="match status" value="1"/>
</dbReference>
<protein>
    <recommendedName>
        <fullName evidence="7">Major facilitator superfamily (MFS) profile domain-containing protein</fullName>
    </recommendedName>
</protein>
<dbReference type="EMBL" id="PKHA01000004">
    <property type="protein sequence ID" value="PKY98777.1"/>
    <property type="molecule type" value="Genomic_DNA"/>
</dbReference>
<dbReference type="Proteomes" id="UP000234778">
    <property type="component" value="Unassembled WGS sequence"/>
</dbReference>
<evidence type="ECO:0000256" key="5">
    <source>
        <dbReference type="ARBA" id="ARBA00023136"/>
    </source>
</evidence>
<keyword evidence="5 6" id="KW-0472">Membrane</keyword>
<dbReference type="SUPFAM" id="SSF103473">
    <property type="entry name" value="MFS general substrate transporter"/>
    <property type="match status" value="1"/>
</dbReference>
<dbReference type="AlphaFoldDB" id="A0A2I1KT56"/>
<feature type="transmembrane region" description="Helical" evidence="6">
    <location>
        <begin position="396"/>
        <end position="416"/>
    </location>
</feature>
<evidence type="ECO:0000256" key="1">
    <source>
        <dbReference type="ARBA" id="ARBA00004651"/>
    </source>
</evidence>
<evidence type="ECO:0000256" key="6">
    <source>
        <dbReference type="SAM" id="Phobius"/>
    </source>
</evidence>
<feature type="transmembrane region" description="Helical" evidence="6">
    <location>
        <begin position="176"/>
        <end position="195"/>
    </location>
</feature>
<comment type="caution">
    <text evidence="8">The sequence shown here is derived from an EMBL/GenBank/DDBJ whole genome shotgun (WGS) entry which is preliminary data.</text>
</comment>
<dbReference type="PANTHER" id="PTHR48022">
    <property type="entry name" value="PLASTIDIC GLUCOSE TRANSPORTER 4"/>
    <property type="match status" value="1"/>
</dbReference>
<sequence>MKIARSSAQRRLRLLLACTGVATGGAWGSVALALAHDHASASLLQGQAATAETVRIIVLLAALPLGALVGALPLDLVSHALGRRPATLVCATLVMVGAVVGAVSAAVASTWGQSVGALVTGLGVGGFTIVTPKLAHELAERGHRRLVPRLAASLPAGAGLALLAGEAGELLLPGQALVLGWLAPLTSGVLVVLVATSLPETPHWYVAHGKVEAAHAALRRMTDPLEAAVGIDWVMMDAGMLGEQKALSASDLRVDRVRRTVVVGAVLELVQGLPLGLTAICLTPAALALRAGGCAPVWGVAALACAWMVLGIVARRRRPEHMLLAWVLAGTGMAACGLVLLTLLGRMGLAGDQWVLVVVSTILVAAHYVLIAPACTGGTDPLVPPWLLRSQRRAEAVNRPLVQLVSVLCPTLMLALGVSGPVVLGVCLGLQLTSLLLVLLALPRLATALR</sequence>
<dbReference type="InterPro" id="IPR020846">
    <property type="entry name" value="MFS_dom"/>
</dbReference>
<gene>
    <name evidence="8" type="ORF">CYJ26_05095</name>
</gene>
<dbReference type="InterPro" id="IPR050360">
    <property type="entry name" value="MFS_Sugar_Transporters"/>
</dbReference>
<dbReference type="InterPro" id="IPR005829">
    <property type="entry name" value="Sugar_transporter_CS"/>
</dbReference>
<feature type="transmembrane region" description="Helical" evidence="6">
    <location>
        <begin position="261"/>
        <end position="289"/>
    </location>
</feature>
<feature type="transmembrane region" description="Helical" evidence="6">
    <location>
        <begin position="422"/>
        <end position="442"/>
    </location>
</feature>
<dbReference type="GO" id="GO:0005886">
    <property type="term" value="C:plasma membrane"/>
    <property type="evidence" value="ECO:0007669"/>
    <property type="project" value="UniProtKB-SubCell"/>
</dbReference>
<feature type="transmembrane region" description="Helical" evidence="6">
    <location>
        <begin position="54"/>
        <end position="74"/>
    </location>
</feature>
<name>A0A2I1KT56_9ACTO</name>
<feature type="transmembrane region" description="Helical" evidence="6">
    <location>
        <begin position="114"/>
        <end position="134"/>
    </location>
</feature>
<feature type="transmembrane region" description="Helical" evidence="6">
    <location>
        <begin position="295"/>
        <end position="314"/>
    </location>
</feature>